<sequence>MIVTYPHMGYMWICVKAMLEYLGVEVALPPPTTKKTLLLGVKHGPEFACMPLKLNLGNFMEAAELGADTMVMAGGCGPCRFGYYAQVEHAILQDLGYRYDLVVLEPPEKHIGELLGKIRHITGNSSWRQVVKGINFGYKKAQAVDELEQMAHYARPREILRGATDRAFKTALAEIVAVRQPEELPVAAERAMAIMQSIKLDEHRQVVRIGIVGEIYTLLEPFANMDIEKKLGEMGVEVDRSIFLSEWINDHLFMGFGRNVRSSKEALQKAVAYLGHFVGGHGLETVGNTILYAEKGYDGVLQVLPFTCMPEIVAQSILPRISDDMGIPVMTLIVDEQSGEAGLVTRLEAFVDLLTRKKQLREGLA</sequence>
<dbReference type="STRING" id="341036.SAMN05660649_00123"/>
<dbReference type="EMBL" id="FOOX01000001">
    <property type="protein sequence ID" value="SFF94402.1"/>
    <property type="molecule type" value="Genomic_DNA"/>
</dbReference>
<dbReference type="GO" id="GO:0016301">
    <property type="term" value="F:kinase activity"/>
    <property type="evidence" value="ECO:0007669"/>
    <property type="project" value="UniProtKB-KW"/>
</dbReference>
<evidence type="ECO:0000313" key="1">
    <source>
        <dbReference type="EMBL" id="SFF94402.1"/>
    </source>
</evidence>
<keyword evidence="1" id="KW-0808">Transferase</keyword>
<dbReference type="Gene3D" id="3.40.50.11900">
    <property type="match status" value="1"/>
</dbReference>
<dbReference type="RefSeq" id="WP_092467675.1">
    <property type="nucleotide sequence ID" value="NZ_FOOX01000001.1"/>
</dbReference>
<evidence type="ECO:0000313" key="2">
    <source>
        <dbReference type="Proteomes" id="UP000199337"/>
    </source>
</evidence>
<dbReference type="Proteomes" id="UP000199337">
    <property type="component" value="Unassembled WGS sequence"/>
</dbReference>
<dbReference type="InterPro" id="IPR051805">
    <property type="entry name" value="Dehydratase_Activator_Redct"/>
</dbReference>
<organism evidence="1 2">
    <name type="scientific">Desulfotruncus arcticus DSM 17038</name>
    <dbReference type="NCBI Taxonomy" id="1121424"/>
    <lineage>
        <taxon>Bacteria</taxon>
        <taxon>Bacillati</taxon>
        <taxon>Bacillota</taxon>
        <taxon>Clostridia</taxon>
        <taxon>Eubacteriales</taxon>
        <taxon>Desulfallaceae</taxon>
        <taxon>Desulfotruncus</taxon>
    </lineage>
</organism>
<accession>A0A1I2MSG4</accession>
<gene>
    <name evidence="1" type="ORF">SAMN05660649_00123</name>
</gene>
<keyword evidence="1" id="KW-0418">Kinase</keyword>
<reference evidence="2" key="1">
    <citation type="submission" date="2016-10" db="EMBL/GenBank/DDBJ databases">
        <authorList>
            <person name="Varghese N."/>
            <person name="Submissions S."/>
        </authorList>
    </citation>
    <scope>NUCLEOTIDE SEQUENCE [LARGE SCALE GENOMIC DNA]</scope>
    <source>
        <strain evidence="2">DSM 17038</strain>
    </source>
</reference>
<protein>
    <submittedName>
        <fullName evidence="1">Predicted nucleotide-binding protein, sugar kinase/HSP70/actin superfamily</fullName>
    </submittedName>
</protein>
<name>A0A1I2MSG4_9FIRM</name>
<dbReference type="OrthoDB" id="9780120at2"/>
<proteinExistence type="predicted"/>
<dbReference type="PANTHER" id="PTHR32329">
    <property type="entry name" value="BIFUNCTIONAL PROTEIN [INCLUDES 2-HYDROXYACYL-COA DEHYDRATASE (N-TER) AND ITS ACTIVATOR DOMAIN (C_TERM)-RELATED"/>
    <property type="match status" value="1"/>
</dbReference>
<keyword evidence="2" id="KW-1185">Reference proteome</keyword>
<dbReference type="PANTHER" id="PTHR32329:SF2">
    <property type="entry name" value="BIFUNCTIONAL PROTEIN [INCLUDES 2-HYDROXYACYL-COA DEHYDRATASE (N-TER) AND ITS ACTIVATOR DOMAIN (C_TERM)"/>
    <property type="match status" value="1"/>
</dbReference>
<dbReference type="AlphaFoldDB" id="A0A1I2MSG4"/>